<feature type="compositionally biased region" description="Basic and acidic residues" evidence="3">
    <location>
        <begin position="248"/>
        <end position="259"/>
    </location>
</feature>
<dbReference type="PROSITE" id="PS50158">
    <property type="entry name" value="ZF_CCHC"/>
    <property type="match status" value="2"/>
</dbReference>
<dbReference type="Gene3D" id="4.10.60.10">
    <property type="entry name" value="Zinc finger, CCHC-type"/>
    <property type="match status" value="1"/>
</dbReference>
<gene>
    <name evidence="5" type="ORF">PSYICH_LOCUS6576</name>
</gene>
<dbReference type="GO" id="GO:0003676">
    <property type="term" value="F:nucleic acid binding"/>
    <property type="evidence" value="ECO:0007669"/>
    <property type="project" value="InterPro"/>
</dbReference>
<evidence type="ECO:0000256" key="1">
    <source>
        <dbReference type="PROSITE-ProRule" id="PRU00047"/>
    </source>
</evidence>
<reference evidence="5" key="1">
    <citation type="submission" date="2022-01" db="EMBL/GenBank/DDBJ databases">
        <authorList>
            <person name="King R."/>
        </authorList>
    </citation>
    <scope>NUCLEOTIDE SEQUENCE</scope>
</reference>
<feature type="compositionally biased region" description="Polar residues" evidence="3">
    <location>
        <begin position="233"/>
        <end position="247"/>
    </location>
</feature>
<feature type="region of interest" description="Disordered" evidence="3">
    <location>
        <begin position="1"/>
        <end position="159"/>
    </location>
</feature>
<dbReference type="SUPFAM" id="SSF57756">
    <property type="entry name" value="Retrovirus zinc finger-like domains"/>
    <property type="match status" value="1"/>
</dbReference>
<feature type="compositionally biased region" description="Basic residues" evidence="3">
    <location>
        <begin position="104"/>
        <end position="114"/>
    </location>
</feature>
<keyword evidence="1" id="KW-0479">Metal-binding</keyword>
<feature type="compositionally biased region" description="Acidic residues" evidence="3">
    <location>
        <begin position="8"/>
        <end position="18"/>
    </location>
</feature>
<feature type="domain" description="CCHC-type" evidence="4">
    <location>
        <begin position="600"/>
        <end position="616"/>
    </location>
</feature>
<evidence type="ECO:0000256" key="3">
    <source>
        <dbReference type="SAM" id="MobiDB-lite"/>
    </source>
</evidence>
<feature type="compositionally biased region" description="Low complexity" evidence="3">
    <location>
        <begin position="48"/>
        <end position="68"/>
    </location>
</feature>
<dbReference type="GO" id="GO:0008270">
    <property type="term" value="F:zinc ion binding"/>
    <property type="evidence" value="ECO:0007669"/>
    <property type="project" value="UniProtKB-KW"/>
</dbReference>
<feature type="compositionally biased region" description="Basic and acidic residues" evidence="3">
    <location>
        <begin position="115"/>
        <end position="134"/>
    </location>
</feature>
<dbReference type="InterPro" id="IPR036875">
    <property type="entry name" value="Znf_CCHC_sf"/>
</dbReference>
<keyword evidence="1" id="KW-0862">Zinc</keyword>
<feature type="domain" description="CCHC-type" evidence="4">
    <location>
        <begin position="622"/>
        <end position="638"/>
    </location>
</feature>
<keyword evidence="1" id="KW-0863">Zinc-finger</keyword>
<evidence type="ECO:0000256" key="2">
    <source>
        <dbReference type="SAM" id="Coils"/>
    </source>
</evidence>
<protein>
    <recommendedName>
        <fullName evidence="4">CCHC-type domain-containing protein</fullName>
    </recommendedName>
</protein>
<feature type="compositionally biased region" description="Polar residues" evidence="3">
    <location>
        <begin position="89"/>
        <end position="102"/>
    </location>
</feature>
<accession>A0A9P0CZG4</accession>
<dbReference type="EMBL" id="OV651814">
    <property type="protein sequence ID" value="CAH1107096.1"/>
    <property type="molecule type" value="Genomic_DNA"/>
</dbReference>
<feature type="coiled-coil region" evidence="2">
    <location>
        <begin position="162"/>
        <end position="192"/>
    </location>
</feature>
<evidence type="ECO:0000313" key="6">
    <source>
        <dbReference type="Proteomes" id="UP001153636"/>
    </source>
</evidence>
<sequence length="672" mass="75259">MSDNGVGTEEDPLLVPEDEVFKGARSLTRTPPGLKKIATECDPEKFYSPVGKISISSGSSGTRSGYSSATPTPEWEGEAFQGPLYKLTYGNSSDSDGLNDTITARKHRSTKRPRKEGSSSEEDVKGTEEGRDRSNSLPISITQPTGNKKKGKLEENKKPDSYDVHVNTIKQLQEKVEELQRLVTENPNTKKEIKHICKQLFRISKSANDQVKNIKPEKEVVTFDMGTQTNVTESQTRDMATQASENRMVTKEDVDREGAEGTWDSTKMLCEEEWAKEAYLTKIIGGNPASLPGDADVVVLFDPEEGTGDMNIAGQQIIKEVIELRKIKKGGVAKLQNKRELIMDGQVMTKTEGRAVFLAGISDQEESNYALLKIVKEKIEGGEGRAPKIKIIAEPKIVNVKLRKMVECTLRGVAEEISLYDMETQLMEEGEEWAAITKKRKQKAPAIMIRQKDKSYEDILRDLKSKISRERVPEGIKMIRKTRAGDLIVEMDDEEGIKSLREEINKNISEATVKILKRNKVVINIYDVDAVTSAEEIARAVGAYTGAEAVEVRSLRPMEGGRQAATVELDEEEANKLFKEKEVRIGWTRCRVKERVDVGRCYRCGSINHIARDCKEPPMGEKCRKCGDEGHKAADCKEEKLYCWTCKTDGHRNASFKCPVFRNAVKKGERKK</sequence>
<evidence type="ECO:0000259" key="4">
    <source>
        <dbReference type="PROSITE" id="PS50158"/>
    </source>
</evidence>
<evidence type="ECO:0000313" key="5">
    <source>
        <dbReference type="EMBL" id="CAH1107096.1"/>
    </source>
</evidence>
<dbReference type="Proteomes" id="UP001153636">
    <property type="component" value="Chromosome 2"/>
</dbReference>
<dbReference type="OrthoDB" id="6748443at2759"/>
<dbReference type="SMART" id="SM00343">
    <property type="entry name" value="ZnF_C2HC"/>
    <property type="match status" value="3"/>
</dbReference>
<keyword evidence="2" id="KW-0175">Coiled coil</keyword>
<feature type="region of interest" description="Disordered" evidence="3">
    <location>
        <begin position="233"/>
        <end position="260"/>
    </location>
</feature>
<dbReference type="AlphaFoldDB" id="A0A9P0CZG4"/>
<feature type="compositionally biased region" description="Polar residues" evidence="3">
    <location>
        <begin position="135"/>
        <end position="145"/>
    </location>
</feature>
<dbReference type="Pfam" id="PF00098">
    <property type="entry name" value="zf-CCHC"/>
    <property type="match status" value="2"/>
</dbReference>
<organism evidence="5 6">
    <name type="scientific">Psylliodes chrysocephalus</name>
    <dbReference type="NCBI Taxonomy" id="3402493"/>
    <lineage>
        <taxon>Eukaryota</taxon>
        <taxon>Metazoa</taxon>
        <taxon>Ecdysozoa</taxon>
        <taxon>Arthropoda</taxon>
        <taxon>Hexapoda</taxon>
        <taxon>Insecta</taxon>
        <taxon>Pterygota</taxon>
        <taxon>Neoptera</taxon>
        <taxon>Endopterygota</taxon>
        <taxon>Coleoptera</taxon>
        <taxon>Polyphaga</taxon>
        <taxon>Cucujiformia</taxon>
        <taxon>Chrysomeloidea</taxon>
        <taxon>Chrysomelidae</taxon>
        <taxon>Galerucinae</taxon>
        <taxon>Alticini</taxon>
        <taxon>Psylliodes</taxon>
    </lineage>
</organism>
<name>A0A9P0CZG4_9CUCU</name>
<dbReference type="InterPro" id="IPR001878">
    <property type="entry name" value="Znf_CCHC"/>
</dbReference>
<proteinExistence type="predicted"/>
<keyword evidence="6" id="KW-1185">Reference proteome</keyword>